<evidence type="ECO:0000313" key="1">
    <source>
        <dbReference type="EnsemblMetazoa" id="RPRC013545-PA"/>
    </source>
</evidence>
<name>T1IB74_RHOPR</name>
<dbReference type="Proteomes" id="UP000015103">
    <property type="component" value="Unassembled WGS sequence"/>
</dbReference>
<dbReference type="PANTHER" id="PTHR21725">
    <property type="entry name" value="E3 UBIQUITIN-PROTEIN LIGASE UBR4"/>
    <property type="match status" value="1"/>
</dbReference>
<proteinExistence type="predicted"/>
<dbReference type="STRING" id="13249.T1IB74"/>
<dbReference type="PANTHER" id="PTHR21725:SF1">
    <property type="entry name" value="E3 UBIQUITIN-PROTEIN LIGASE UBR4"/>
    <property type="match status" value="1"/>
</dbReference>
<evidence type="ECO:0000313" key="2">
    <source>
        <dbReference type="Proteomes" id="UP000015103"/>
    </source>
</evidence>
<dbReference type="InterPro" id="IPR045189">
    <property type="entry name" value="UBR4-like"/>
</dbReference>
<dbReference type="VEuPathDB" id="VectorBase:RPRC013545"/>
<protein>
    <submittedName>
        <fullName evidence="1">Uncharacterized protein</fullName>
    </submittedName>
</protein>
<dbReference type="HOGENOM" id="CLU_1870314_0_0_1"/>
<dbReference type="InParanoid" id="T1IB74"/>
<reference evidence="1" key="1">
    <citation type="submission" date="2015-05" db="UniProtKB">
        <authorList>
            <consortium name="EnsemblMetazoa"/>
        </authorList>
    </citation>
    <scope>IDENTIFICATION</scope>
</reference>
<keyword evidence="2" id="KW-1185">Reference proteome</keyword>
<dbReference type="EnsemblMetazoa" id="RPRC013545-RA">
    <property type="protein sequence ID" value="RPRC013545-PA"/>
    <property type="gene ID" value="RPRC013545"/>
</dbReference>
<accession>T1IB74</accession>
<sequence length="137" mass="15340">MLTSDLDGEEERGRICLENLLSAILSLLSINNPDLTNISSRNLHREVQIVVMRLLSQKTTSKASNTSFVCQTTANMLLQSGFIDYCLVLLKELIPYWKNTSQEESSPSVSGALLKPHLLTSPPDMSPFFLRQYVKGH</sequence>
<dbReference type="eggNOG" id="KOG1776">
    <property type="taxonomic scope" value="Eukaryota"/>
</dbReference>
<dbReference type="EMBL" id="ACPB03005771">
    <property type="status" value="NOT_ANNOTATED_CDS"/>
    <property type="molecule type" value="Genomic_DNA"/>
</dbReference>
<organism evidence="1 2">
    <name type="scientific">Rhodnius prolixus</name>
    <name type="common">Triatomid bug</name>
    <dbReference type="NCBI Taxonomy" id="13249"/>
    <lineage>
        <taxon>Eukaryota</taxon>
        <taxon>Metazoa</taxon>
        <taxon>Ecdysozoa</taxon>
        <taxon>Arthropoda</taxon>
        <taxon>Hexapoda</taxon>
        <taxon>Insecta</taxon>
        <taxon>Pterygota</taxon>
        <taxon>Neoptera</taxon>
        <taxon>Paraneoptera</taxon>
        <taxon>Hemiptera</taxon>
        <taxon>Heteroptera</taxon>
        <taxon>Panheteroptera</taxon>
        <taxon>Cimicomorpha</taxon>
        <taxon>Reduviidae</taxon>
        <taxon>Triatominae</taxon>
        <taxon>Rhodnius</taxon>
    </lineage>
</organism>
<dbReference type="AlphaFoldDB" id="T1IB74"/>